<dbReference type="Proteomes" id="UP000316614">
    <property type="component" value="Chromosome"/>
</dbReference>
<dbReference type="GO" id="GO:0006352">
    <property type="term" value="P:DNA-templated transcription initiation"/>
    <property type="evidence" value="ECO:0007669"/>
    <property type="project" value="InterPro"/>
</dbReference>
<dbReference type="AlphaFoldDB" id="A0A514CFD0"/>
<accession>A0A514CFD0</accession>
<dbReference type="OrthoDB" id="1116697at2"/>
<evidence type="ECO:0000256" key="3">
    <source>
        <dbReference type="ARBA" id="ARBA00023125"/>
    </source>
</evidence>
<evidence type="ECO:0000256" key="1">
    <source>
        <dbReference type="ARBA" id="ARBA00023015"/>
    </source>
</evidence>
<dbReference type="Pfam" id="PF04542">
    <property type="entry name" value="Sigma70_r2"/>
    <property type="match status" value="1"/>
</dbReference>
<dbReference type="KEGG" id="echi:FKX85_05625"/>
<dbReference type="SUPFAM" id="SSF88946">
    <property type="entry name" value="Sigma2 domain of RNA polymerase sigma factors"/>
    <property type="match status" value="1"/>
</dbReference>
<keyword evidence="4" id="KW-0804">Transcription</keyword>
<protein>
    <submittedName>
        <fullName evidence="6">Sigma-70 family RNA polymerase sigma factor</fullName>
    </submittedName>
</protein>
<sequence>MNKVLSDLKAKNNVAFEKLYHDNFHKVSKFVQNNNGNKADAEDLFQEAMIVLVEKLRQDNFHLTASINTYVYAICKNLWFKKLRDRNYELSVDEMQSFDFANSINSSIEVEKTYIEKLKGYLMKITDHCDKLIRDMFFRGKTIEQIQKDFGYSTVHNAQNQKYKCLEQIRKVKEDEERLKKLIYLGDYFGLLV</sequence>
<gene>
    <name evidence="6" type="ORF">FKX85_05625</name>
</gene>
<dbReference type="EMBL" id="CP041253">
    <property type="protein sequence ID" value="QDH78537.1"/>
    <property type="molecule type" value="Genomic_DNA"/>
</dbReference>
<dbReference type="GO" id="GO:0003677">
    <property type="term" value="F:DNA binding"/>
    <property type="evidence" value="ECO:0007669"/>
    <property type="project" value="UniProtKB-KW"/>
</dbReference>
<dbReference type="GO" id="GO:0016987">
    <property type="term" value="F:sigma factor activity"/>
    <property type="evidence" value="ECO:0007669"/>
    <property type="project" value="UniProtKB-KW"/>
</dbReference>
<dbReference type="Gene3D" id="1.10.1740.10">
    <property type="match status" value="1"/>
</dbReference>
<dbReference type="PANTHER" id="PTHR43133">
    <property type="entry name" value="RNA POLYMERASE ECF-TYPE SIGMA FACTO"/>
    <property type="match status" value="1"/>
</dbReference>
<keyword evidence="2" id="KW-0731">Sigma factor</keyword>
<dbReference type="InterPro" id="IPR013325">
    <property type="entry name" value="RNA_pol_sigma_r2"/>
</dbReference>
<reference evidence="6 7" key="1">
    <citation type="submission" date="2019-06" db="EMBL/GenBank/DDBJ databases">
        <title>Echinicola alkalisoli sp. nov. isolated from saline soil.</title>
        <authorList>
            <person name="Sun J.-Q."/>
            <person name="Xu L."/>
        </authorList>
    </citation>
    <scope>NUCLEOTIDE SEQUENCE [LARGE SCALE GENOMIC DNA]</scope>
    <source>
        <strain evidence="6 7">LN3S3</strain>
    </source>
</reference>
<dbReference type="InterPro" id="IPR014284">
    <property type="entry name" value="RNA_pol_sigma-70_dom"/>
</dbReference>
<evidence type="ECO:0000313" key="7">
    <source>
        <dbReference type="Proteomes" id="UP000316614"/>
    </source>
</evidence>
<name>A0A514CFD0_9BACT</name>
<evidence type="ECO:0000313" key="6">
    <source>
        <dbReference type="EMBL" id="QDH78537.1"/>
    </source>
</evidence>
<keyword evidence="7" id="KW-1185">Reference proteome</keyword>
<dbReference type="RefSeq" id="WP_141613793.1">
    <property type="nucleotide sequence ID" value="NZ_CP041253.1"/>
</dbReference>
<feature type="domain" description="RNA polymerase sigma-70 region 2" evidence="5">
    <location>
        <begin position="19"/>
        <end position="87"/>
    </location>
</feature>
<proteinExistence type="predicted"/>
<organism evidence="6 7">
    <name type="scientific">Echinicola soli</name>
    <dbReference type="NCBI Taxonomy" id="2591634"/>
    <lineage>
        <taxon>Bacteria</taxon>
        <taxon>Pseudomonadati</taxon>
        <taxon>Bacteroidota</taxon>
        <taxon>Cytophagia</taxon>
        <taxon>Cytophagales</taxon>
        <taxon>Cyclobacteriaceae</taxon>
        <taxon>Echinicola</taxon>
    </lineage>
</organism>
<evidence type="ECO:0000256" key="2">
    <source>
        <dbReference type="ARBA" id="ARBA00023082"/>
    </source>
</evidence>
<dbReference type="PANTHER" id="PTHR43133:SF8">
    <property type="entry name" value="RNA POLYMERASE SIGMA FACTOR HI_1459-RELATED"/>
    <property type="match status" value="1"/>
</dbReference>
<keyword evidence="3" id="KW-0238">DNA-binding</keyword>
<dbReference type="NCBIfam" id="TIGR02937">
    <property type="entry name" value="sigma70-ECF"/>
    <property type="match status" value="1"/>
</dbReference>
<dbReference type="InterPro" id="IPR007627">
    <property type="entry name" value="RNA_pol_sigma70_r2"/>
</dbReference>
<evidence type="ECO:0000256" key="4">
    <source>
        <dbReference type="ARBA" id="ARBA00023163"/>
    </source>
</evidence>
<dbReference type="InterPro" id="IPR039425">
    <property type="entry name" value="RNA_pol_sigma-70-like"/>
</dbReference>
<evidence type="ECO:0000259" key="5">
    <source>
        <dbReference type="Pfam" id="PF04542"/>
    </source>
</evidence>
<keyword evidence="1" id="KW-0805">Transcription regulation</keyword>